<dbReference type="SUPFAM" id="SSF142338">
    <property type="entry name" value="CofD-like"/>
    <property type="match status" value="1"/>
</dbReference>
<dbReference type="CDD" id="cd07186">
    <property type="entry name" value="CofD_like"/>
    <property type="match status" value="1"/>
</dbReference>
<dbReference type="RefSeq" id="WP_247066892.1">
    <property type="nucleotide sequence ID" value="NZ_CP094848.1"/>
</dbReference>
<dbReference type="Gene3D" id="1.10.8.240">
    <property type="entry name" value="CofD-like domain"/>
    <property type="match status" value="1"/>
</dbReference>
<reference evidence="3" key="2">
    <citation type="submission" date="2022-03" db="EMBL/GenBank/DDBJ databases">
        <authorList>
            <person name="Ryngajllo M."/>
            <person name="Jacek P."/>
            <person name="Kubiak K."/>
        </authorList>
    </citation>
    <scope>NUCLEOTIDE SEQUENCE</scope>
    <source>
        <strain evidence="3">SI1</strain>
    </source>
</reference>
<dbReference type="EC" id="2.7.8.28" evidence="3"/>
<dbReference type="PANTHER" id="PTHR43007:SF1">
    <property type="entry name" value="2-PHOSPHO-L-LACTATE TRANSFERASE"/>
    <property type="match status" value="1"/>
</dbReference>
<dbReference type="Gene3D" id="3.40.50.10680">
    <property type="entry name" value="CofD-like domains"/>
    <property type="match status" value="1"/>
</dbReference>
<reference evidence="3" key="1">
    <citation type="journal article" date="2021" name="Polymers (Basel)">
        <title>Highly Stretchable Bacterial Cellulose Produced by Komagataeibacter hansenii SI1.</title>
        <authorList>
            <person name="Cielecka I."/>
            <person name="Ryngajllo M."/>
            <person name="Maniukiewicz W."/>
            <person name="Bielecki S."/>
        </authorList>
    </citation>
    <scope>NUCLEOTIDE SEQUENCE</scope>
    <source>
        <strain evidence="3">SI1</strain>
    </source>
</reference>
<evidence type="ECO:0000313" key="4">
    <source>
        <dbReference type="Proteomes" id="UP001202887"/>
    </source>
</evidence>
<sequence>MTYDHVAGRRFLAISGGVGGAKLALGLYHALPPEDLCIIANIGDDFEHLGLYICPDFDTLLYTLSGVENPVQGWGRRDETWTFMQVLRQIGDDAWFLLGDGDLALHVERTRRLHRGEGLSAIMADITRRMGVGCTLLPASDAPLRTFVDTSEGRLDFQTYFVRERCIPVATGITFESIGAVQPHPEILVRLSDPALAGIILCPSNPFLSIDPILAVPGLRDALRQSPAPVIAVSPVIAGKAVKGPTAKLMAELGLEVSAASVARHYADFVDLFVLDETDAALRHDIDVPCVTAQTLMTTLEDRVALARHVCQLAQAMGRNG</sequence>
<evidence type="ECO:0000313" key="3">
    <source>
        <dbReference type="EMBL" id="MCJ8353892.1"/>
    </source>
</evidence>
<proteinExistence type="inferred from homology"/>
<organism evidence="3 4">
    <name type="scientific">Novacetimonas hansenii</name>
    <name type="common">Komagataeibacter hansenii</name>
    <dbReference type="NCBI Taxonomy" id="436"/>
    <lineage>
        <taxon>Bacteria</taxon>
        <taxon>Pseudomonadati</taxon>
        <taxon>Pseudomonadota</taxon>
        <taxon>Alphaproteobacteria</taxon>
        <taxon>Acetobacterales</taxon>
        <taxon>Acetobacteraceae</taxon>
        <taxon>Novacetimonas</taxon>
    </lineage>
</organism>
<comment type="caution">
    <text evidence="3">The sequence shown here is derived from an EMBL/GenBank/DDBJ whole genome shotgun (WGS) entry which is preliminary data.</text>
</comment>
<gene>
    <name evidence="3" type="primary">cofD</name>
    <name evidence="3" type="ORF">K1W68_07810</name>
</gene>
<dbReference type="Pfam" id="PF01933">
    <property type="entry name" value="CofD"/>
    <property type="match status" value="1"/>
</dbReference>
<dbReference type="AlphaFoldDB" id="A0AAW5ESY4"/>
<dbReference type="InterPro" id="IPR038136">
    <property type="entry name" value="CofD-like_dom_sf"/>
</dbReference>
<dbReference type="Proteomes" id="UP001202887">
    <property type="component" value="Unassembled WGS sequence"/>
</dbReference>
<evidence type="ECO:0000256" key="2">
    <source>
        <dbReference type="ARBA" id="ARBA00022842"/>
    </source>
</evidence>
<dbReference type="GO" id="GO:0000287">
    <property type="term" value="F:magnesium ion binding"/>
    <property type="evidence" value="ECO:0007669"/>
    <property type="project" value="InterPro"/>
</dbReference>
<dbReference type="InterPro" id="IPR010115">
    <property type="entry name" value="FbiA/CofD"/>
</dbReference>
<dbReference type="EMBL" id="JAIBCX010000016">
    <property type="protein sequence ID" value="MCJ8353892.1"/>
    <property type="molecule type" value="Genomic_DNA"/>
</dbReference>
<dbReference type="InterPro" id="IPR002882">
    <property type="entry name" value="CofD"/>
</dbReference>
<evidence type="ECO:0000256" key="1">
    <source>
        <dbReference type="ARBA" id="ARBA00022679"/>
    </source>
</evidence>
<dbReference type="PANTHER" id="PTHR43007">
    <property type="entry name" value="2-PHOSPHO-L-LACTATE TRANSFERASE"/>
    <property type="match status" value="1"/>
</dbReference>
<accession>A0AAW5ESY4</accession>
<keyword evidence="2" id="KW-0460">Magnesium</keyword>
<name>A0AAW5ESY4_NOVHA</name>
<keyword evidence="1 3" id="KW-0808">Transferase</keyword>
<protein>
    <submittedName>
        <fullName evidence="3">2-phospho-L-lactate transferase</fullName>
        <ecNumber evidence="3">2.7.8.28</ecNumber>
    </submittedName>
</protein>
<dbReference type="GO" id="GO:0043743">
    <property type="term" value="F:LPPG:FO 2-phospho-L-lactate transferase activity"/>
    <property type="evidence" value="ECO:0007669"/>
    <property type="project" value="UniProtKB-EC"/>
</dbReference>
<dbReference type="NCBIfam" id="TIGR01819">
    <property type="entry name" value="F420_cofD"/>
    <property type="match status" value="1"/>
</dbReference>
<dbReference type="HAMAP" id="MF_01257">
    <property type="entry name" value="CofD"/>
    <property type="match status" value="1"/>
</dbReference>